<dbReference type="VEuPathDB" id="TriTrypDB:BSAL_59035"/>
<evidence type="ECO:0000313" key="1">
    <source>
        <dbReference type="EMBL" id="CUF08171.1"/>
    </source>
</evidence>
<keyword evidence="2" id="KW-1185">Reference proteome</keyword>
<dbReference type="EMBL" id="CYKH01000238">
    <property type="protein sequence ID" value="CUF08171.1"/>
    <property type="molecule type" value="Genomic_DNA"/>
</dbReference>
<protein>
    <submittedName>
        <fullName evidence="1">Uncharacterized protein</fullName>
    </submittedName>
</protein>
<sequence length="174" mass="19000">MCAQFRNHNFAPGQNGEALHRDDHPVGAGALVVLPSPTHLSVDSDVNMAMQEYQGALEALREQRVVLEMLQEAMDRGVPAKRLHADAATQTELVGSAGTLPIHELVMRRLQIARMKQRRVLAQQTYRDQLAALTDEVEQLQTALEDITPQGVAMVGVGREGHTVVAVSPSTYDA</sequence>
<evidence type="ECO:0000313" key="2">
    <source>
        <dbReference type="Proteomes" id="UP000051952"/>
    </source>
</evidence>
<organism evidence="1 2">
    <name type="scientific">Bodo saltans</name>
    <name type="common">Flagellated protozoan</name>
    <dbReference type="NCBI Taxonomy" id="75058"/>
    <lineage>
        <taxon>Eukaryota</taxon>
        <taxon>Discoba</taxon>
        <taxon>Euglenozoa</taxon>
        <taxon>Kinetoplastea</taxon>
        <taxon>Metakinetoplastina</taxon>
        <taxon>Eubodonida</taxon>
        <taxon>Bodonidae</taxon>
        <taxon>Bodo</taxon>
    </lineage>
</organism>
<proteinExistence type="predicted"/>
<dbReference type="AlphaFoldDB" id="A0A0S4IKG4"/>
<dbReference type="Proteomes" id="UP000051952">
    <property type="component" value="Unassembled WGS sequence"/>
</dbReference>
<gene>
    <name evidence="1" type="ORF">BSAL_59035</name>
</gene>
<name>A0A0S4IKG4_BODSA</name>
<reference evidence="2" key="1">
    <citation type="submission" date="2015-09" db="EMBL/GenBank/DDBJ databases">
        <authorList>
            <consortium name="Pathogen Informatics"/>
        </authorList>
    </citation>
    <scope>NUCLEOTIDE SEQUENCE [LARGE SCALE GENOMIC DNA]</scope>
    <source>
        <strain evidence="2">Lake Konstanz</strain>
    </source>
</reference>
<accession>A0A0S4IKG4</accession>